<evidence type="ECO:0000313" key="10">
    <source>
        <dbReference type="EMBL" id="KRO62447.1"/>
    </source>
</evidence>
<keyword evidence="3 8" id="KW-0812">Transmembrane</keyword>
<evidence type="ECO:0000256" key="6">
    <source>
        <dbReference type="ARBA" id="ARBA00023186"/>
    </source>
</evidence>
<dbReference type="AlphaFoldDB" id="A0A0R2RIC4"/>
<dbReference type="Pfam" id="PF13623">
    <property type="entry name" value="SurA_N_2"/>
    <property type="match status" value="1"/>
</dbReference>
<dbReference type="EMBL" id="LIBO01000075">
    <property type="protein sequence ID" value="KRO62447.1"/>
    <property type="molecule type" value="Genomic_DNA"/>
</dbReference>
<evidence type="ECO:0000256" key="5">
    <source>
        <dbReference type="ARBA" id="ARBA00023136"/>
    </source>
</evidence>
<evidence type="ECO:0000256" key="4">
    <source>
        <dbReference type="ARBA" id="ARBA00022989"/>
    </source>
</evidence>
<dbReference type="Proteomes" id="UP000051269">
    <property type="component" value="Unassembled WGS sequence"/>
</dbReference>
<dbReference type="SUPFAM" id="SSF109998">
    <property type="entry name" value="Triger factor/SurA peptide-binding domain-like"/>
    <property type="match status" value="1"/>
</dbReference>
<evidence type="ECO:0000256" key="3">
    <source>
        <dbReference type="ARBA" id="ARBA00022692"/>
    </source>
</evidence>
<dbReference type="InterPro" id="IPR027304">
    <property type="entry name" value="Trigger_fact/SurA_dom_sf"/>
</dbReference>
<accession>A0A0R2RIC4</accession>
<proteinExistence type="inferred from homology"/>
<keyword evidence="5 8" id="KW-0472">Membrane</keyword>
<keyword evidence="2" id="KW-1003">Cell membrane</keyword>
<comment type="caution">
    <text evidence="10">The sequence shown here is derived from an EMBL/GenBank/DDBJ whole genome shotgun (WGS) entry which is preliminary data.</text>
</comment>
<dbReference type="GO" id="GO:0003755">
    <property type="term" value="F:peptidyl-prolyl cis-trans isomerase activity"/>
    <property type="evidence" value="ECO:0007669"/>
    <property type="project" value="InterPro"/>
</dbReference>
<dbReference type="PANTHER" id="PTHR47529">
    <property type="entry name" value="PEPTIDYL-PROLYL CIS-TRANS ISOMERASE D"/>
    <property type="match status" value="1"/>
</dbReference>
<comment type="similarity">
    <text evidence="7">Belongs to the PpiD chaperone family.</text>
</comment>
<dbReference type="InterPro" id="IPR000297">
    <property type="entry name" value="PPIase_PpiC"/>
</dbReference>
<keyword evidence="4 8" id="KW-1133">Transmembrane helix</keyword>
<evidence type="ECO:0000256" key="8">
    <source>
        <dbReference type="SAM" id="Phobius"/>
    </source>
</evidence>
<keyword evidence="6" id="KW-0143">Chaperone</keyword>
<dbReference type="InterPro" id="IPR052029">
    <property type="entry name" value="PpiD_chaperone"/>
</dbReference>
<evidence type="ECO:0000256" key="7">
    <source>
        <dbReference type="ARBA" id="ARBA00038408"/>
    </source>
</evidence>
<evidence type="ECO:0000313" key="11">
    <source>
        <dbReference type="Proteomes" id="UP000051269"/>
    </source>
</evidence>
<evidence type="ECO:0000259" key="9">
    <source>
        <dbReference type="Pfam" id="PF13145"/>
    </source>
</evidence>
<organism evidence="10 11">
    <name type="scientific">Verrucomicrobia subdivision 6 bacterium BACL9 MAG-120507-bin52</name>
    <dbReference type="NCBI Taxonomy" id="1655590"/>
    <lineage>
        <taxon>Bacteria</taxon>
        <taxon>Pseudomonadati</taxon>
        <taxon>Verrucomicrobiota</taxon>
        <taxon>Verrucomicrobiia</taxon>
        <taxon>Verrucomicrobiales</taxon>
        <taxon>Verrucomicrobia subdivision 6</taxon>
    </lineage>
</organism>
<dbReference type="PANTHER" id="PTHR47529:SF1">
    <property type="entry name" value="PERIPLASMIC CHAPERONE PPID"/>
    <property type="match status" value="1"/>
</dbReference>
<protein>
    <recommendedName>
        <fullName evidence="9">PpiC domain-containing protein</fullName>
    </recommendedName>
</protein>
<gene>
    <name evidence="10" type="ORF">ABR82_01795</name>
</gene>
<feature type="transmembrane region" description="Helical" evidence="8">
    <location>
        <begin position="12"/>
        <end position="30"/>
    </location>
</feature>
<sequence length="499" mass="55515">MITFLHDKLKGLLLLLLAIVGVSFIFFGNWTPQGGMDPASQVLGKVNGKSLNLNEFVAAQRQALLEITLQTGRIPSAEQNDFLNFQTWIRLLQVQAADRAQIDAQPAEIIEAIQKNPLFQKDNEYDPELFQRFNANFLSPQGFSGERFNQAVLDSIRTDTLLRALASTAFVLPEESEKRLQRLFGPVRAQVVRWNPSKITPPEPKPEDLESFYKANPKEFEIPARRTVDVVEFVASGTSEEARTKAGETAFTFTSQFFNLAEGVDRPSFTNRASAAKLTVRTHGPFTATETPFPGESDAKLTAAAFALSPEEPVSDYLPSKKGFLVLHLREEQPGRLRPLSEITSEVRARWQEQARLQMAMQMAQSFGQKANAALPQGQKWEEIVKSYGLTSAALPTFSPAEEKPLTFPDADRIRSIVTQLEPGRVSSPIRTQKDFLVVYLSQRDAAPATAISTTLPRISAQLLNQRRGEIIRDWLAGQAALPENQLPPEVLSQLRGSL</sequence>
<reference evidence="10 11" key="1">
    <citation type="submission" date="2015-10" db="EMBL/GenBank/DDBJ databases">
        <title>Metagenome-Assembled Genomes uncover a global brackish microbiome.</title>
        <authorList>
            <person name="Hugerth L.W."/>
            <person name="Larsson J."/>
            <person name="Alneberg J."/>
            <person name="Lindh M.V."/>
            <person name="Legrand C."/>
            <person name="Pinhassi J."/>
            <person name="Andersson A.F."/>
        </authorList>
    </citation>
    <scope>NUCLEOTIDE SEQUENCE [LARGE SCALE GENOMIC DNA]</scope>
    <source>
        <strain evidence="10">BACL18 MAG-120507-bin52</strain>
    </source>
</reference>
<evidence type="ECO:0000256" key="2">
    <source>
        <dbReference type="ARBA" id="ARBA00022475"/>
    </source>
</evidence>
<feature type="domain" description="PpiC" evidence="9">
    <location>
        <begin position="204"/>
        <end position="343"/>
    </location>
</feature>
<name>A0A0R2RIC4_9BACT</name>
<dbReference type="GO" id="GO:0005886">
    <property type="term" value="C:plasma membrane"/>
    <property type="evidence" value="ECO:0007669"/>
    <property type="project" value="UniProtKB-SubCell"/>
</dbReference>
<comment type="subcellular location">
    <subcellularLocation>
        <location evidence="1">Cell membrane</location>
        <topology evidence="1">Single-pass type II membrane protein</topology>
    </subcellularLocation>
</comment>
<dbReference type="Pfam" id="PF13145">
    <property type="entry name" value="Rotamase_2"/>
    <property type="match status" value="1"/>
</dbReference>
<evidence type="ECO:0000256" key="1">
    <source>
        <dbReference type="ARBA" id="ARBA00004401"/>
    </source>
</evidence>